<evidence type="ECO:0000256" key="2">
    <source>
        <dbReference type="ARBA" id="ARBA00022801"/>
    </source>
</evidence>
<organism evidence="8 9">
    <name type="scientific">Faecalibaculum rodentium</name>
    <dbReference type="NCBI Taxonomy" id="1702221"/>
    <lineage>
        <taxon>Bacteria</taxon>
        <taxon>Bacillati</taxon>
        <taxon>Bacillota</taxon>
        <taxon>Erysipelotrichia</taxon>
        <taxon>Erysipelotrichales</taxon>
        <taxon>Erysipelotrichaceae</taxon>
        <taxon>Faecalibaculum</taxon>
    </lineage>
</organism>
<keyword evidence="2 6" id="KW-0378">Hydrolase</keyword>
<accession>A0A140DSW0</accession>
<dbReference type="GO" id="GO:0008422">
    <property type="term" value="F:beta-glucosidase activity"/>
    <property type="evidence" value="ECO:0007669"/>
    <property type="project" value="TreeGrafter"/>
</dbReference>
<evidence type="ECO:0000256" key="1">
    <source>
        <dbReference type="ARBA" id="ARBA00010838"/>
    </source>
</evidence>
<sequence>MQRFPAGFLWGASTAANQYEGGWNEGGRGMALTDVMTAGQKDRKITWIDKFGSPHASQAIGFTLPAQAQYAVLEDYDYPNHQGSDFYHHWRQDIDLFAQMGFKAFLLTISWSRLFPHGIEEEPNPDGIAFYRQIFEELRARGIEPMVTLWHGDTPLYLEEKLGGWSSRETVRLFVKYAETCFRSFRGLVKYWMTFSEINSLIAQIDLDPENYSPEIWQDAYQQTHFMLVASAMAVQIGHEIDPENRIGGILMAQTVYPKTPSPQDVQATLASWERNVYYAGDVMVKGAYPVFAPKHWKAHKIVLDITDSEREVLKKGTIDFYAFTYYNSLMADREHGREAGQNPELQEDSWGNVYDPEGLRIFMNTIYDRYSLPVFVVENGLGSQDVLEGDRIRDPYRIEFLKKHINQVALAIQDGIPVLGYLVWSAADLVSNSTGERSKRYGLIHVDMKDGGRRRPKDSFYWYRDVIASNGEKLECETAQSDDRQDQDMGGDTEAAAG</sequence>
<dbReference type="OrthoDB" id="1637462at2"/>
<feature type="compositionally biased region" description="Basic and acidic residues" evidence="7">
    <location>
        <begin position="475"/>
        <end position="488"/>
    </location>
</feature>
<evidence type="ECO:0000256" key="3">
    <source>
        <dbReference type="ARBA" id="ARBA00023295"/>
    </source>
</evidence>
<dbReference type="PANTHER" id="PTHR10353">
    <property type="entry name" value="GLYCOSYL HYDROLASE"/>
    <property type="match status" value="1"/>
</dbReference>
<dbReference type="PROSITE" id="PS00653">
    <property type="entry name" value="GLYCOSYL_HYDROL_F1_2"/>
    <property type="match status" value="1"/>
</dbReference>
<dbReference type="SUPFAM" id="SSF51445">
    <property type="entry name" value="(Trans)glycosidases"/>
    <property type="match status" value="1"/>
</dbReference>
<feature type="active site" description="Nucleophile" evidence="4">
    <location>
        <position position="379"/>
    </location>
</feature>
<dbReference type="InterPro" id="IPR017853">
    <property type="entry name" value="GH"/>
</dbReference>
<dbReference type="PATRIC" id="fig|1702221.3.peg.578"/>
<dbReference type="InterPro" id="IPR033132">
    <property type="entry name" value="GH_1_N_CS"/>
</dbReference>
<dbReference type="GO" id="GO:0016052">
    <property type="term" value="P:carbohydrate catabolic process"/>
    <property type="evidence" value="ECO:0007669"/>
    <property type="project" value="TreeGrafter"/>
</dbReference>
<dbReference type="GO" id="GO:0005829">
    <property type="term" value="C:cytosol"/>
    <property type="evidence" value="ECO:0007669"/>
    <property type="project" value="TreeGrafter"/>
</dbReference>
<dbReference type="RefSeq" id="WP_082743198.1">
    <property type="nucleotide sequence ID" value="NZ_CALFTW010000083.1"/>
</dbReference>
<dbReference type="EMBL" id="CP011391">
    <property type="protein sequence ID" value="AMK53737.1"/>
    <property type="molecule type" value="Genomic_DNA"/>
</dbReference>
<protein>
    <recommendedName>
        <fullName evidence="10">6-phospho-beta-glucosidase</fullName>
    </recommendedName>
</protein>
<dbReference type="KEGG" id="fro:AALO17_06030"/>
<dbReference type="Proteomes" id="UP000069771">
    <property type="component" value="Chromosome"/>
</dbReference>
<dbReference type="PANTHER" id="PTHR10353:SF122">
    <property type="entry name" value="6-PHOSPHO-BETA-GLUCOSIDASE ASCB-RELATED"/>
    <property type="match status" value="1"/>
</dbReference>
<evidence type="ECO:0008006" key="10">
    <source>
        <dbReference type="Google" id="ProtNLM"/>
    </source>
</evidence>
<dbReference type="PRINTS" id="PR00131">
    <property type="entry name" value="GLHYDRLASE1"/>
</dbReference>
<feature type="region of interest" description="Disordered" evidence="7">
    <location>
        <begin position="475"/>
        <end position="499"/>
    </location>
</feature>
<dbReference type="Pfam" id="PF00232">
    <property type="entry name" value="Glyco_hydro_1"/>
    <property type="match status" value="2"/>
</dbReference>
<dbReference type="InterPro" id="IPR001360">
    <property type="entry name" value="Glyco_hydro_1"/>
</dbReference>
<dbReference type="GeneID" id="78477430"/>
<evidence type="ECO:0000313" key="8">
    <source>
        <dbReference type="EMBL" id="AMK53737.1"/>
    </source>
</evidence>
<reference evidence="8 9" key="1">
    <citation type="journal article" date="2016" name="Gut Pathog.">
        <title>Whole genome sequencing of "Faecalibaculum rodentium" ALO17, isolated from C57BL/6J laboratory mouse feces.</title>
        <authorList>
            <person name="Lim S."/>
            <person name="Chang D.H."/>
            <person name="Ahn S."/>
            <person name="Kim B.C."/>
        </authorList>
    </citation>
    <scope>NUCLEOTIDE SEQUENCE [LARGE SCALE GENOMIC DNA]</scope>
    <source>
        <strain evidence="8 9">Alo17</strain>
    </source>
</reference>
<dbReference type="STRING" id="1702221.AALO17_06030"/>
<gene>
    <name evidence="8" type="ORF">AALO17_06030</name>
</gene>
<dbReference type="AlphaFoldDB" id="A0A140DSW0"/>
<keyword evidence="9" id="KW-1185">Reference proteome</keyword>
<dbReference type="Gene3D" id="3.20.20.80">
    <property type="entry name" value="Glycosidases"/>
    <property type="match status" value="1"/>
</dbReference>
<dbReference type="PROSITE" id="PS00572">
    <property type="entry name" value="GLYCOSYL_HYDROL_F1_1"/>
    <property type="match status" value="1"/>
</dbReference>
<proteinExistence type="inferred from homology"/>
<evidence type="ECO:0000256" key="5">
    <source>
        <dbReference type="RuleBase" id="RU003690"/>
    </source>
</evidence>
<dbReference type="InterPro" id="IPR018120">
    <property type="entry name" value="Glyco_hydro_1_AS"/>
</dbReference>
<name>A0A140DSW0_9FIRM</name>
<evidence type="ECO:0000256" key="6">
    <source>
        <dbReference type="RuleBase" id="RU004468"/>
    </source>
</evidence>
<comment type="similarity">
    <text evidence="1 5">Belongs to the glycosyl hydrolase 1 family.</text>
</comment>
<evidence type="ECO:0000256" key="7">
    <source>
        <dbReference type="SAM" id="MobiDB-lite"/>
    </source>
</evidence>
<keyword evidence="3 6" id="KW-0326">Glycosidase</keyword>
<evidence type="ECO:0000313" key="9">
    <source>
        <dbReference type="Proteomes" id="UP000069771"/>
    </source>
</evidence>
<evidence type="ECO:0000256" key="4">
    <source>
        <dbReference type="PROSITE-ProRule" id="PRU10055"/>
    </source>
</evidence>